<feature type="transmembrane region" description="Helical" evidence="6">
    <location>
        <begin position="109"/>
        <end position="128"/>
    </location>
</feature>
<feature type="region of interest" description="Disordered" evidence="5">
    <location>
        <begin position="435"/>
        <end position="455"/>
    </location>
</feature>
<evidence type="ECO:0000259" key="7">
    <source>
        <dbReference type="Pfam" id="PF04932"/>
    </source>
</evidence>
<evidence type="ECO:0000256" key="6">
    <source>
        <dbReference type="SAM" id="Phobius"/>
    </source>
</evidence>
<dbReference type="GO" id="GO:0016874">
    <property type="term" value="F:ligase activity"/>
    <property type="evidence" value="ECO:0007669"/>
    <property type="project" value="UniProtKB-KW"/>
</dbReference>
<evidence type="ECO:0000256" key="4">
    <source>
        <dbReference type="ARBA" id="ARBA00023136"/>
    </source>
</evidence>
<feature type="transmembrane region" description="Helical" evidence="6">
    <location>
        <begin position="236"/>
        <end position="254"/>
    </location>
</feature>
<organism evidence="8 9">
    <name type="scientific">Tahibacter amnicola</name>
    <dbReference type="NCBI Taxonomy" id="2976241"/>
    <lineage>
        <taxon>Bacteria</taxon>
        <taxon>Pseudomonadati</taxon>
        <taxon>Pseudomonadota</taxon>
        <taxon>Gammaproteobacteria</taxon>
        <taxon>Lysobacterales</taxon>
        <taxon>Rhodanobacteraceae</taxon>
        <taxon>Tahibacter</taxon>
    </lineage>
</organism>
<feature type="transmembrane region" description="Helical" evidence="6">
    <location>
        <begin position="261"/>
        <end position="281"/>
    </location>
</feature>
<keyword evidence="9" id="KW-1185">Reference proteome</keyword>
<evidence type="ECO:0000256" key="5">
    <source>
        <dbReference type="SAM" id="MobiDB-lite"/>
    </source>
</evidence>
<sequence>MSVGVVLTCAAVMGGWSFFSWRDSVLALAALPCLALASWRRPALEWRGTTAWICLGVFAALVPGLYLVPWPIDFIAALPGRAVLLEPFLADTAGKVPALPLSLATDETWRAWLKCVPVVAVFVATCRLPGEQRTAVIIGLVALATLQALWGLAQLQGGADGPLRLFGPADLYSATGAFANRNHLASLIVMSLPVLCVLAARGTAGDADVHVLAWRWLYALALLVCLSGLVASRSRAGISLGFLAVLLTAGWLALARQRHRGLLSIALSLLVLVAVVSQYAWMHALERFTEDGFADGRFTLLGRGWRAALAMFPFGSGPGTFADIFATFETVASLKPYYVNRAHNDLVELTFEIGILGPLLYLAVAGGVGYALWRYWRRNVSDGFRALQWPCALGLALFLLHGLVDFPARAPLAAMVAAVLAGLLTRPPPAPGVLRHYPEVSSDTSQRSGELHTMR</sequence>
<dbReference type="EMBL" id="CP104694">
    <property type="protein sequence ID" value="UXI70701.1"/>
    <property type="molecule type" value="Genomic_DNA"/>
</dbReference>
<feature type="transmembrane region" description="Helical" evidence="6">
    <location>
        <begin position="385"/>
        <end position="404"/>
    </location>
</feature>
<dbReference type="PANTHER" id="PTHR37422">
    <property type="entry name" value="TEICHURONIC ACID BIOSYNTHESIS PROTEIN TUAE"/>
    <property type="match status" value="1"/>
</dbReference>
<reference evidence="8" key="1">
    <citation type="submission" date="2022-09" db="EMBL/GenBank/DDBJ databases">
        <title>Tahibacter sp. nov., isolated from a fresh water.</title>
        <authorList>
            <person name="Baek J.H."/>
            <person name="Lee J.K."/>
            <person name="Kim J.M."/>
            <person name="Jeon C.O."/>
        </authorList>
    </citation>
    <scope>NUCLEOTIDE SEQUENCE</scope>
    <source>
        <strain evidence="8">W38</strain>
    </source>
</reference>
<dbReference type="InterPro" id="IPR007016">
    <property type="entry name" value="O-antigen_ligase-rel_domated"/>
</dbReference>
<feature type="transmembrane region" description="Helical" evidence="6">
    <location>
        <begin position="353"/>
        <end position="373"/>
    </location>
</feature>
<name>A0ABY6BL14_9GAMM</name>
<evidence type="ECO:0000256" key="1">
    <source>
        <dbReference type="ARBA" id="ARBA00004141"/>
    </source>
</evidence>
<dbReference type="Pfam" id="PF04932">
    <property type="entry name" value="Wzy_C"/>
    <property type="match status" value="1"/>
</dbReference>
<gene>
    <name evidence="8" type="ORF">N4264_16760</name>
</gene>
<dbReference type="InterPro" id="IPR051533">
    <property type="entry name" value="WaaL-like"/>
</dbReference>
<feature type="transmembrane region" description="Helical" evidence="6">
    <location>
        <begin position="20"/>
        <end position="39"/>
    </location>
</feature>
<feature type="transmembrane region" description="Helical" evidence="6">
    <location>
        <begin position="183"/>
        <end position="200"/>
    </location>
</feature>
<dbReference type="Proteomes" id="UP001064632">
    <property type="component" value="Chromosome"/>
</dbReference>
<protein>
    <submittedName>
        <fullName evidence="8">O-antigen ligase family protein</fullName>
    </submittedName>
</protein>
<keyword evidence="2 6" id="KW-0812">Transmembrane</keyword>
<evidence type="ECO:0000313" key="8">
    <source>
        <dbReference type="EMBL" id="UXI70701.1"/>
    </source>
</evidence>
<dbReference type="RefSeq" id="WP_261697645.1">
    <property type="nucleotide sequence ID" value="NZ_CP104694.1"/>
</dbReference>
<accession>A0ABY6BL14</accession>
<comment type="subcellular location">
    <subcellularLocation>
        <location evidence="1">Membrane</location>
        <topology evidence="1">Multi-pass membrane protein</topology>
    </subcellularLocation>
</comment>
<feature type="transmembrane region" description="Helical" evidence="6">
    <location>
        <begin position="51"/>
        <end position="72"/>
    </location>
</feature>
<dbReference type="PANTHER" id="PTHR37422:SF23">
    <property type="entry name" value="TEICHURONIC ACID BIOSYNTHESIS PROTEIN TUAE"/>
    <property type="match status" value="1"/>
</dbReference>
<keyword evidence="8" id="KW-0436">Ligase</keyword>
<feature type="domain" description="O-antigen ligase-related" evidence="7">
    <location>
        <begin position="220"/>
        <end position="362"/>
    </location>
</feature>
<keyword evidence="4 6" id="KW-0472">Membrane</keyword>
<evidence type="ECO:0000256" key="2">
    <source>
        <dbReference type="ARBA" id="ARBA00022692"/>
    </source>
</evidence>
<evidence type="ECO:0000256" key="3">
    <source>
        <dbReference type="ARBA" id="ARBA00022989"/>
    </source>
</evidence>
<feature type="transmembrane region" description="Helical" evidence="6">
    <location>
        <begin position="212"/>
        <end position="230"/>
    </location>
</feature>
<evidence type="ECO:0000313" key="9">
    <source>
        <dbReference type="Proteomes" id="UP001064632"/>
    </source>
</evidence>
<feature type="transmembrane region" description="Helical" evidence="6">
    <location>
        <begin position="135"/>
        <end position="153"/>
    </location>
</feature>
<keyword evidence="3 6" id="KW-1133">Transmembrane helix</keyword>
<proteinExistence type="predicted"/>